<evidence type="ECO:0000259" key="5">
    <source>
        <dbReference type="PROSITE" id="PS50106"/>
    </source>
</evidence>
<dbReference type="PROSITE" id="PS50106">
    <property type="entry name" value="PDZ"/>
    <property type="match status" value="1"/>
</dbReference>
<dbReference type="InterPro" id="IPR036034">
    <property type="entry name" value="PDZ_sf"/>
</dbReference>
<dbReference type="InterPro" id="IPR001478">
    <property type="entry name" value="PDZ"/>
</dbReference>
<dbReference type="GO" id="GO:0006508">
    <property type="term" value="P:proteolysis"/>
    <property type="evidence" value="ECO:0007669"/>
    <property type="project" value="UniProtKB-KW"/>
</dbReference>
<evidence type="ECO:0000256" key="3">
    <source>
        <dbReference type="ARBA" id="ARBA00022801"/>
    </source>
</evidence>
<dbReference type="PRINTS" id="PR00834">
    <property type="entry name" value="PROTEASES2C"/>
</dbReference>
<dbReference type="InterPro" id="IPR043504">
    <property type="entry name" value="Peptidase_S1_PA_chymotrypsin"/>
</dbReference>
<evidence type="ECO:0000256" key="2">
    <source>
        <dbReference type="ARBA" id="ARBA00022670"/>
    </source>
</evidence>
<dbReference type="InterPro" id="IPR009003">
    <property type="entry name" value="Peptidase_S1_PA"/>
</dbReference>
<dbReference type="Gene3D" id="2.40.10.10">
    <property type="entry name" value="Trypsin-like serine proteases"/>
    <property type="match status" value="2"/>
</dbReference>
<gene>
    <name evidence="6" type="ORF">UFOPK2579_00056</name>
</gene>
<dbReference type="AlphaFoldDB" id="A0A6J6NIV1"/>
<dbReference type="GO" id="GO:0004252">
    <property type="term" value="F:serine-type endopeptidase activity"/>
    <property type="evidence" value="ECO:0007669"/>
    <property type="project" value="InterPro"/>
</dbReference>
<protein>
    <submittedName>
        <fullName evidence="6">Unannotated protein</fullName>
    </submittedName>
</protein>
<dbReference type="Gene3D" id="2.30.42.10">
    <property type="match status" value="1"/>
</dbReference>
<dbReference type="InterPro" id="IPR051201">
    <property type="entry name" value="Chloro_Bact_Ser_Proteases"/>
</dbReference>
<keyword evidence="2" id="KW-0645">Protease</keyword>
<reference evidence="6" key="1">
    <citation type="submission" date="2020-05" db="EMBL/GenBank/DDBJ databases">
        <authorList>
            <person name="Chiriac C."/>
            <person name="Salcher M."/>
            <person name="Ghai R."/>
            <person name="Kavagutti S V."/>
        </authorList>
    </citation>
    <scope>NUCLEOTIDE SEQUENCE</scope>
</reference>
<evidence type="ECO:0000313" key="6">
    <source>
        <dbReference type="EMBL" id="CAB4684818.1"/>
    </source>
</evidence>
<feature type="compositionally biased region" description="Low complexity" evidence="4">
    <location>
        <begin position="102"/>
        <end position="115"/>
    </location>
</feature>
<dbReference type="SUPFAM" id="SSF50494">
    <property type="entry name" value="Trypsin-like serine proteases"/>
    <property type="match status" value="1"/>
</dbReference>
<comment type="similarity">
    <text evidence="1">Belongs to the peptidase S1C family.</text>
</comment>
<organism evidence="6">
    <name type="scientific">freshwater metagenome</name>
    <dbReference type="NCBI Taxonomy" id="449393"/>
    <lineage>
        <taxon>unclassified sequences</taxon>
        <taxon>metagenomes</taxon>
        <taxon>ecological metagenomes</taxon>
    </lineage>
</organism>
<evidence type="ECO:0000256" key="4">
    <source>
        <dbReference type="SAM" id="MobiDB-lite"/>
    </source>
</evidence>
<evidence type="ECO:0000256" key="1">
    <source>
        <dbReference type="ARBA" id="ARBA00010541"/>
    </source>
</evidence>
<accession>A0A6J6NIV1</accession>
<dbReference type="SUPFAM" id="SSF50156">
    <property type="entry name" value="PDZ domain-like"/>
    <property type="match status" value="1"/>
</dbReference>
<proteinExistence type="inferred from homology"/>
<feature type="compositionally biased region" description="Pro residues" evidence="4">
    <location>
        <begin position="1"/>
        <end position="11"/>
    </location>
</feature>
<feature type="domain" description="PDZ" evidence="5">
    <location>
        <begin position="336"/>
        <end position="432"/>
    </location>
</feature>
<dbReference type="PANTHER" id="PTHR43343:SF3">
    <property type="entry name" value="PROTEASE DO-LIKE 8, CHLOROPLASTIC"/>
    <property type="match status" value="1"/>
</dbReference>
<dbReference type="Pfam" id="PF13180">
    <property type="entry name" value="PDZ_2"/>
    <property type="match status" value="1"/>
</dbReference>
<keyword evidence="3" id="KW-0378">Hydrolase</keyword>
<sequence>MNEIPPIPPTGPHDEPTDSTVSPSPEEGAGTSGPIHDTAPIAAGAYPTWTPGPLFTQPLPVPERPRRGRAGFAASVVAASLLVGGAAGVGGAAAWSAYDDDGAAGSTGARSTATASQVVDTPDDPGTEGSVEQVAAEVLPSVVKIDVRGADEAGSGSGIILSSDGRILTNNHVVEIAGDDGDISVSFSDGSKATATILGTDPLTDTAVIQAEDVDGLTPATIGKSSDLQVGEGVVAIGSPFGLDATVTSGIVSALNRPVDVGSDDAGNATVYPAVQTDAAINPGNSGGPLVDMYGHVVGINSSIQTTSSGSSSPFGETEQGGSIGLGFAIPIDEVMPIVDQMSNGETPTHARMGISVQDVAATQGQSGAEVVEGAEIRDINDGSTASDAGLQQGDVITRVDDFAISGSDSLVATVRSYRPGDTVTVTYERDGQEKTVELKLDSDGDATNS</sequence>
<feature type="region of interest" description="Disordered" evidence="4">
    <location>
        <begin position="102"/>
        <end position="130"/>
    </location>
</feature>
<dbReference type="PANTHER" id="PTHR43343">
    <property type="entry name" value="PEPTIDASE S12"/>
    <property type="match status" value="1"/>
</dbReference>
<feature type="region of interest" description="Disordered" evidence="4">
    <location>
        <begin position="1"/>
        <end position="49"/>
    </location>
</feature>
<name>A0A6J6NIV1_9ZZZZ</name>
<dbReference type="SMART" id="SM00228">
    <property type="entry name" value="PDZ"/>
    <property type="match status" value="1"/>
</dbReference>
<dbReference type="InterPro" id="IPR001940">
    <property type="entry name" value="Peptidase_S1C"/>
</dbReference>
<dbReference type="Pfam" id="PF13365">
    <property type="entry name" value="Trypsin_2"/>
    <property type="match status" value="1"/>
</dbReference>
<dbReference type="EMBL" id="CAEZXR010000003">
    <property type="protein sequence ID" value="CAB4684818.1"/>
    <property type="molecule type" value="Genomic_DNA"/>
</dbReference>